<feature type="domain" description="VanZ-like" evidence="3">
    <location>
        <begin position="24"/>
        <end position="142"/>
    </location>
</feature>
<dbReference type="InterPro" id="IPR006976">
    <property type="entry name" value="VanZ-like"/>
</dbReference>
<evidence type="ECO:0000313" key="4">
    <source>
        <dbReference type="EMBL" id="NGN69429.1"/>
    </source>
</evidence>
<dbReference type="RefSeq" id="WP_165244357.1">
    <property type="nucleotide sequence ID" value="NZ_JAAKZV010000295.1"/>
</dbReference>
<keyword evidence="2" id="KW-0812">Transmembrane</keyword>
<dbReference type="PANTHER" id="PTHR36834">
    <property type="entry name" value="MEMBRANE PROTEIN-RELATED"/>
    <property type="match status" value="1"/>
</dbReference>
<name>A0A6G4UB24_9ACTN</name>
<dbReference type="EMBL" id="JAAKZV010000295">
    <property type="protein sequence ID" value="NGN69429.1"/>
    <property type="molecule type" value="Genomic_DNA"/>
</dbReference>
<feature type="transmembrane region" description="Helical" evidence="2">
    <location>
        <begin position="129"/>
        <end position="151"/>
    </location>
</feature>
<keyword evidence="2" id="KW-1133">Transmembrane helix</keyword>
<keyword evidence="2" id="KW-0472">Membrane</keyword>
<feature type="transmembrane region" description="Helical" evidence="2">
    <location>
        <begin position="64"/>
        <end position="85"/>
    </location>
</feature>
<evidence type="ECO:0000259" key="3">
    <source>
        <dbReference type="Pfam" id="PF04892"/>
    </source>
</evidence>
<dbReference type="PANTHER" id="PTHR36834:SF1">
    <property type="entry name" value="INTEGRAL MEMBRANE PROTEIN"/>
    <property type="match status" value="1"/>
</dbReference>
<protein>
    <submittedName>
        <fullName evidence="4">VanZ family protein</fullName>
    </submittedName>
</protein>
<sequence length="195" mass="20347">MQRHASAELTARSFRAAGAVLIGVHLAAVWWVALRPASVPWVYASNLTPLATIRIELEAGGWQALRAIGGSLLLLAPLGFLLPLAQGRLMTASPLGSLVRTVLAGLMLSVVIEMLKTGIPGQVANVDTVLLNVAGVALAHAAVVPAVRAWLRRPRGSVGGSQGEPREFPGSGSLAGPMQQRELRPYGGITVKETG</sequence>
<feature type="transmembrane region" description="Helical" evidence="2">
    <location>
        <begin position="97"/>
        <end position="117"/>
    </location>
</feature>
<keyword evidence="5" id="KW-1185">Reference proteome</keyword>
<feature type="region of interest" description="Disordered" evidence="1">
    <location>
        <begin position="155"/>
        <end position="195"/>
    </location>
</feature>
<evidence type="ECO:0000256" key="2">
    <source>
        <dbReference type="SAM" id="Phobius"/>
    </source>
</evidence>
<feature type="transmembrane region" description="Helical" evidence="2">
    <location>
        <begin position="12"/>
        <end position="33"/>
    </location>
</feature>
<proteinExistence type="predicted"/>
<dbReference type="Proteomes" id="UP000481583">
    <property type="component" value="Unassembled WGS sequence"/>
</dbReference>
<evidence type="ECO:0000256" key="1">
    <source>
        <dbReference type="SAM" id="MobiDB-lite"/>
    </source>
</evidence>
<dbReference type="InterPro" id="IPR053150">
    <property type="entry name" value="Teicoplanin_resist-assoc"/>
</dbReference>
<organism evidence="4 5">
    <name type="scientific">Streptomyces coryli</name>
    <dbReference type="NCBI Taxonomy" id="1128680"/>
    <lineage>
        <taxon>Bacteria</taxon>
        <taxon>Bacillati</taxon>
        <taxon>Actinomycetota</taxon>
        <taxon>Actinomycetes</taxon>
        <taxon>Kitasatosporales</taxon>
        <taxon>Streptomycetaceae</taxon>
        <taxon>Streptomyces</taxon>
    </lineage>
</organism>
<comment type="caution">
    <text evidence="4">The sequence shown here is derived from an EMBL/GenBank/DDBJ whole genome shotgun (WGS) entry which is preliminary data.</text>
</comment>
<gene>
    <name evidence="4" type="ORF">G5C51_36770</name>
</gene>
<dbReference type="AlphaFoldDB" id="A0A6G4UB24"/>
<accession>A0A6G4UB24</accession>
<evidence type="ECO:0000313" key="5">
    <source>
        <dbReference type="Proteomes" id="UP000481583"/>
    </source>
</evidence>
<dbReference type="Pfam" id="PF04892">
    <property type="entry name" value="VanZ"/>
    <property type="match status" value="1"/>
</dbReference>
<reference evidence="4 5" key="1">
    <citation type="submission" date="2020-02" db="EMBL/GenBank/DDBJ databases">
        <title>Whole-genome analyses of novel actinobacteria.</title>
        <authorList>
            <person name="Sahin N."/>
        </authorList>
    </citation>
    <scope>NUCLEOTIDE SEQUENCE [LARGE SCALE GENOMIC DNA]</scope>
    <source>
        <strain evidence="4 5">A7024</strain>
    </source>
</reference>